<keyword evidence="5 6" id="KW-0233">DNA recombination</keyword>
<evidence type="ECO:0000256" key="5">
    <source>
        <dbReference type="ARBA" id="ARBA00023172"/>
    </source>
</evidence>
<dbReference type="GO" id="GO:0009295">
    <property type="term" value="C:nucleoid"/>
    <property type="evidence" value="ECO:0007669"/>
    <property type="project" value="UniProtKB-SubCell"/>
</dbReference>
<name>A0A1A9RHD6_EIKCO</name>
<proteinExistence type="inferred from homology"/>
<gene>
    <name evidence="6" type="primary">rdgC</name>
    <name evidence="7" type="ORF">A7P85_03465</name>
</gene>
<organism evidence="7 8">
    <name type="scientific">Eikenella corrodens</name>
    <dbReference type="NCBI Taxonomy" id="539"/>
    <lineage>
        <taxon>Bacteria</taxon>
        <taxon>Pseudomonadati</taxon>
        <taxon>Pseudomonadota</taxon>
        <taxon>Betaproteobacteria</taxon>
        <taxon>Neisseriales</taxon>
        <taxon>Neisseriaceae</taxon>
        <taxon>Eikenella</taxon>
    </lineage>
</organism>
<dbReference type="PANTHER" id="PTHR38103">
    <property type="entry name" value="RECOMBINATION-ASSOCIATED PROTEIN RDGC"/>
    <property type="match status" value="1"/>
</dbReference>
<dbReference type="GO" id="GO:0006310">
    <property type="term" value="P:DNA recombination"/>
    <property type="evidence" value="ECO:0007669"/>
    <property type="project" value="UniProtKB-UniRule"/>
</dbReference>
<dbReference type="HAMAP" id="MF_00194">
    <property type="entry name" value="RdgC"/>
    <property type="match status" value="1"/>
</dbReference>
<evidence type="ECO:0000256" key="4">
    <source>
        <dbReference type="ARBA" id="ARBA00022490"/>
    </source>
</evidence>
<evidence type="ECO:0000256" key="1">
    <source>
        <dbReference type="ARBA" id="ARBA00004453"/>
    </source>
</evidence>
<dbReference type="PANTHER" id="PTHR38103:SF1">
    <property type="entry name" value="RECOMBINATION-ASSOCIATED PROTEIN RDGC"/>
    <property type="match status" value="1"/>
</dbReference>
<dbReference type="AlphaFoldDB" id="A0A1A9RHD6"/>
<reference evidence="8" key="1">
    <citation type="submission" date="2016-05" db="EMBL/GenBank/DDBJ databases">
        <title>Draft genome of Corynebacterium afermentans subsp. afermentans LCDC 88199T.</title>
        <authorList>
            <person name="Bernier A.-M."/>
            <person name="Bernard K."/>
        </authorList>
    </citation>
    <scope>NUCLEOTIDE SEQUENCE [LARGE SCALE GENOMIC DNA]</scope>
    <source>
        <strain evidence="8">NML01-0328</strain>
    </source>
</reference>
<dbReference type="RefSeq" id="WP_064104187.1">
    <property type="nucleotide sequence ID" value="NZ_LXSF01000002.1"/>
</dbReference>
<dbReference type="NCBIfam" id="NF001464">
    <property type="entry name" value="PRK00321.1-5"/>
    <property type="match status" value="1"/>
</dbReference>
<accession>A0A1A9RHD6</accession>
<keyword evidence="4 6" id="KW-0963">Cytoplasm</keyword>
<dbReference type="Proteomes" id="UP000078003">
    <property type="component" value="Unassembled WGS sequence"/>
</dbReference>
<evidence type="ECO:0000256" key="6">
    <source>
        <dbReference type="HAMAP-Rule" id="MF_00194"/>
    </source>
</evidence>
<comment type="subcellular location">
    <subcellularLocation>
        <location evidence="1 6">Cytoplasm</location>
        <location evidence="1 6">Nucleoid</location>
    </subcellularLocation>
</comment>
<sequence>MWFSQCTVFRLPETPNAALLADKLADAPFAPCGGLDWFTEGFAAPQSFTPELVFKVEQTMGIALRREEKVLPGSVIQRAVGERVARIEQQEGRSIGRKERQELKEQVTDELLPRAFVRATHTRALFADGMLLVDTAAASKAENLLAKLREALGGLKVQLAHTRQTPSALMTEWLLRGHAAGRFELDDIASLRGAGDVPPEIRIKRQDLTAEEVASHVRCGKTVSELGLVWDDRVAFVLTSEFTLKRIQYLDVLQEAAENHGDDAADLAAASQLIVSANLSALIGELVELMGGWQE</sequence>
<dbReference type="Pfam" id="PF04381">
    <property type="entry name" value="RdgC"/>
    <property type="match status" value="1"/>
</dbReference>
<dbReference type="GO" id="GO:0005737">
    <property type="term" value="C:cytoplasm"/>
    <property type="evidence" value="ECO:0007669"/>
    <property type="project" value="UniProtKB-UniRule"/>
</dbReference>
<comment type="function">
    <text evidence="6">May be involved in recombination.</text>
</comment>
<evidence type="ECO:0000256" key="2">
    <source>
        <dbReference type="ARBA" id="ARBA00008657"/>
    </source>
</evidence>
<dbReference type="EMBL" id="LXSF01000002">
    <property type="protein sequence ID" value="OAM17413.1"/>
    <property type="molecule type" value="Genomic_DNA"/>
</dbReference>
<evidence type="ECO:0000313" key="7">
    <source>
        <dbReference type="EMBL" id="OAM17413.1"/>
    </source>
</evidence>
<comment type="similarity">
    <text evidence="2 6">Belongs to the RdgC family.</text>
</comment>
<evidence type="ECO:0000313" key="8">
    <source>
        <dbReference type="Proteomes" id="UP000078003"/>
    </source>
</evidence>
<evidence type="ECO:0000256" key="3">
    <source>
        <dbReference type="ARBA" id="ARBA00022296"/>
    </source>
</evidence>
<dbReference type="InterPro" id="IPR007476">
    <property type="entry name" value="RdgC"/>
</dbReference>
<protein>
    <recommendedName>
        <fullName evidence="3 6">Recombination-associated protein RdgC</fullName>
    </recommendedName>
</protein>
<comment type="caution">
    <text evidence="7">The sequence shown here is derived from an EMBL/GenBank/DDBJ whole genome shotgun (WGS) entry which is preliminary data.</text>
</comment>